<feature type="transmembrane region" description="Helical" evidence="2">
    <location>
        <begin position="21"/>
        <end position="43"/>
    </location>
</feature>
<reference evidence="5" key="1">
    <citation type="submission" date="2018-07" db="EMBL/GenBank/DDBJ databases">
        <title>Streptacidiphilus bronchialis DSM 106435 chromosome.</title>
        <authorList>
            <person name="Batra D."/>
            <person name="Gulvik C.A."/>
        </authorList>
    </citation>
    <scope>NUCLEOTIDE SEQUENCE [LARGE SCALE GENOMIC DNA]</scope>
    <source>
        <strain evidence="5">DSM 106435</strain>
    </source>
</reference>
<feature type="region of interest" description="Disordered" evidence="1">
    <location>
        <begin position="135"/>
        <end position="156"/>
    </location>
</feature>
<evidence type="ECO:0000259" key="3">
    <source>
        <dbReference type="Pfam" id="PF03779"/>
    </source>
</evidence>
<evidence type="ECO:0000313" key="5">
    <source>
        <dbReference type="Proteomes" id="UP000249340"/>
    </source>
</evidence>
<dbReference type="Pfam" id="PF03779">
    <property type="entry name" value="SPW"/>
    <property type="match status" value="1"/>
</dbReference>
<keyword evidence="2" id="KW-0812">Transmembrane</keyword>
<proteinExistence type="predicted"/>
<gene>
    <name evidence="4" type="ORF">C7M71_028810</name>
</gene>
<accession>A0A345T480</accession>
<feature type="transmembrane region" description="Helical" evidence="2">
    <location>
        <begin position="49"/>
        <end position="70"/>
    </location>
</feature>
<organism evidence="4 5">
    <name type="scientific">Peterkaempfera bronchialis</name>
    <dbReference type="NCBI Taxonomy" id="2126346"/>
    <lineage>
        <taxon>Bacteria</taxon>
        <taxon>Bacillati</taxon>
        <taxon>Actinomycetota</taxon>
        <taxon>Actinomycetes</taxon>
        <taxon>Kitasatosporales</taxon>
        <taxon>Streptomycetaceae</taxon>
        <taxon>Peterkaempfera</taxon>
    </lineage>
</organism>
<protein>
    <recommendedName>
        <fullName evidence="3">SPW repeat-containing integral membrane domain-containing protein</fullName>
    </recommendedName>
</protein>
<evidence type="ECO:0000256" key="1">
    <source>
        <dbReference type="SAM" id="MobiDB-lite"/>
    </source>
</evidence>
<dbReference type="AlphaFoldDB" id="A0A345T480"/>
<keyword evidence="2" id="KW-0472">Membrane</keyword>
<dbReference type="EMBL" id="CP031264">
    <property type="protein sequence ID" value="AXI80785.1"/>
    <property type="molecule type" value="Genomic_DNA"/>
</dbReference>
<keyword evidence="5" id="KW-1185">Reference proteome</keyword>
<dbReference type="Proteomes" id="UP000249340">
    <property type="component" value="Chromosome"/>
</dbReference>
<name>A0A345T480_9ACTN</name>
<feature type="transmembrane region" description="Helical" evidence="2">
    <location>
        <begin position="108"/>
        <end position="129"/>
    </location>
</feature>
<dbReference type="RefSeq" id="WP_111490865.1">
    <property type="nucleotide sequence ID" value="NZ_CP031264.1"/>
</dbReference>
<dbReference type="InterPro" id="IPR005530">
    <property type="entry name" value="SPW"/>
</dbReference>
<feature type="domain" description="SPW repeat-containing integral membrane" evidence="3">
    <location>
        <begin position="28"/>
        <end position="123"/>
    </location>
</feature>
<keyword evidence="2" id="KW-1133">Transmembrane helix</keyword>
<dbReference type="OrthoDB" id="3638638at2"/>
<evidence type="ECO:0000313" key="4">
    <source>
        <dbReference type="EMBL" id="AXI80785.1"/>
    </source>
</evidence>
<sequence>MERHPDIMEMRARYERATTTPRAQAIQALGLITGLYLALSAWIAGFSGLTGLAICNLVTGIAFALLMAGFGSAYERTHGMAWAAALIGLWTIIAPWVMAGHVNTTRSIISNVIVGAVALLLGLAAAAMAGRERRTGARSGRLGSMRHRTAEPGTRV</sequence>
<feature type="transmembrane region" description="Helical" evidence="2">
    <location>
        <begin position="82"/>
        <end position="102"/>
    </location>
</feature>
<evidence type="ECO:0000256" key="2">
    <source>
        <dbReference type="SAM" id="Phobius"/>
    </source>
</evidence>
<dbReference type="KEGG" id="stri:C7M71_028810"/>